<name>A0A179GMT6_PURLI</name>
<reference evidence="1 2" key="1">
    <citation type="submission" date="2016-01" db="EMBL/GenBank/DDBJ databases">
        <title>Biosynthesis of antibiotic leucinostatins and their inhibition on Phytophthora in bio-control Purpureocillium lilacinum.</title>
        <authorList>
            <person name="Wang G."/>
            <person name="Liu Z."/>
            <person name="Lin R."/>
            <person name="Li E."/>
            <person name="Mao Z."/>
            <person name="Ling J."/>
            <person name="Yin W."/>
            <person name="Xie B."/>
        </authorList>
    </citation>
    <scope>NUCLEOTIDE SEQUENCE [LARGE SCALE GENOMIC DNA]</scope>
    <source>
        <strain evidence="1">PLBJ-1</strain>
    </source>
</reference>
<accession>A0A179GMT6</accession>
<dbReference type="AlphaFoldDB" id="A0A179GMT6"/>
<comment type="caution">
    <text evidence="1">The sequence shown here is derived from an EMBL/GenBank/DDBJ whole genome shotgun (WGS) entry which is preliminary data.</text>
</comment>
<dbReference type="EMBL" id="LSBH01000005">
    <property type="protein sequence ID" value="OAQ78651.1"/>
    <property type="molecule type" value="Genomic_DNA"/>
</dbReference>
<evidence type="ECO:0000313" key="1">
    <source>
        <dbReference type="EMBL" id="OAQ78651.1"/>
    </source>
</evidence>
<dbReference type="Proteomes" id="UP000078240">
    <property type="component" value="Unassembled WGS sequence"/>
</dbReference>
<gene>
    <name evidence="1" type="ORF">VFPBJ_06772</name>
</gene>
<sequence length="57" mass="6364">MLRDLWTIQLLVGTHIYRFAERTASDQGRCRLFLPCRGSGGGETQRGGWTPTLNVNG</sequence>
<proteinExistence type="predicted"/>
<evidence type="ECO:0000313" key="2">
    <source>
        <dbReference type="Proteomes" id="UP000078240"/>
    </source>
</evidence>
<organism evidence="1 2">
    <name type="scientific">Purpureocillium lilacinum</name>
    <name type="common">Paecilomyces lilacinus</name>
    <dbReference type="NCBI Taxonomy" id="33203"/>
    <lineage>
        <taxon>Eukaryota</taxon>
        <taxon>Fungi</taxon>
        <taxon>Dikarya</taxon>
        <taxon>Ascomycota</taxon>
        <taxon>Pezizomycotina</taxon>
        <taxon>Sordariomycetes</taxon>
        <taxon>Hypocreomycetidae</taxon>
        <taxon>Hypocreales</taxon>
        <taxon>Ophiocordycipitaceae</taxon>
        <taxon>Purpureocillium</taxon>
    </lineage>
</organism>
<protein>
    <submittedName>
        <fullName evidence="1">Uncharacterized protein</fullName>
    </submittedName>
</protein>